<sequence length="138" mass="14391">MVAIASLERRYLGSSLGQPRHRVSEETARLVSCHTAVVTVEGDLDAALLPEFQLLLDRALTISSHAVVIDLSAVQFLSAEAASTLGPAQERAAGNRLELSVIAGSRAVERALEITGMRALTRPGGPSTGIPAPVALPS</sequence>
<evidence type="ECO:0000313" key="3">
    <source>
        <dbReference type="Proteomes" id="UP000198677"/>
    </source>
</evidence>
<dbReference type="Gene3D" id="3.30.750.24">
    <property type="entry name" value="STAS domain"/>
    <property type="match status" value="1"/>
</dbReference>
<evidence type="ECO:0000313" key="2">
    <source>
        <dbReference type="EMBL" id="SEL01255.1"/>
    </source>
</evidence>
<dbReference type="AlphaFoldDB" id="A0A1H7LS15"/>
<dbReference type="InterPro" id="IPR036513">
    <property type="entry name" value="STAS_dom_sf"/>
</dbReference>
<dbReference type="OrthoDB" id="4475512at2"/>
<dbReference type="EMBL" id="FOAW01000005">
    <property type="protein sequence ID" value="SEL01255.1"/>
    <property type="molecule type" value="Genomic_DNA"/>
</dbReference>
<gene>
    <name evidence="2" type="ORF">SAMN05444583_105124</name>
</gene>
<name>A0A1H7LS15_9NOCA</name>
<dbReference type="InterPro" id="IPR002645">
    <property type="entry name" value="STAS_dom"/>
</dbReference>
<organism evidence="2 3">
    <name type="scientific">Rhodococcus maanshanensis</name>
    <dbReference type="NCBI Taxonomy" id="183556"/>
    <lineage>
        <taxon>Bacteria</taxon>
        <taxon>Bacillati</taxon>
        <taxon>Actinomycetota</taxon>
        <taxon>Actinomycetes</taxon>
        <taxon>Mycobacteriales</taxon>
        <taxon>Nocardiaceae</taxon>
        <taxon>Rhodococcus</taxon>
    </lineage>
</organism>
<keyword evidence="3" id="KW-1185">Reference proteome</keyword>
<dbReference type="Pfam" id="PF01740">
    <property type="entry name" value="STAS"/>
    <property type="match status" value="1"/>
</dbReference>
<accession>A0A1H7LS15</accession>
<dbReference type="SUPFAM" id="SSF52091">
    <property type="entry name" value="SpoIIaa-like"/>
    <property type="match status" value="1"/>
</dbReference>
<proteinExistence type="predicted"/>
<dbReference type="Proteomes" id="UP000198677">
    <property type="component" value="Unassembled WGS sequence"/>
</dbReference>
<evidence type="ECO:0000259" key="1">
    <source>
        <dbReference type="PROSITE" id="PS50801"/>
    </source>
</evidence>
<protein>
    <submittedName>
        <fullName evidence="2">Anti-anti-sigma factor</fullName>
    </submittedName>
</protein>
<reference evidence="3" key="1">
    <citation type="submission" date="2016-10" db="EMBL/GenBank/DDBJ databases">
        <authorList>
            <person name="Varghese N."/>
            <person name="Submissions S."/>
        </authorList>
    </citation>
    <scope>NUCLEOTIDE SEQUENCE [LARGE SCALE GENOMIC DNA]</scope>
    <source>
        <strain evidence="3">DSM 44675</strain>
    </source>
</reference>
<feature type="domain" description="STAS" evidence="1">
    <location>
        <begin position="37"/>
        <end position="117"/>
    </location>
</feature>
<dbReference type="CDD" id="cd07043">
    <property type="entry name" value="STAS_anti-anti-sigma_factors"/>
    <property type="match status" value="1"/>
</dbReference>
<dbReference type="PROSITE" id="PS50801">
    <property type="entry name" value="STAS"/>
    <property type="match status" value="1"/>
</dbReference>